<dbReference type="InterPro" id="IPR050833">
    <property type="entry name" value="Poly_Biosynth_Transport"/>
</dbReference>
<feature type="transmembrane region" description="Helical" evidence="6">
    <location>
        <begin position="220"/>
        <end position="238"/>
    </location>
</feature>
<feature type="transmembrane region" description="Helical" evidence="6">
    <location>
        <begin position="304"/>
        <end position="327"/>
    </location>
</feature>
<proteinExistence type="predicted"/>
<dbReference type="EMBL" id="AICQ01000054">
    <property type="protein sequence ID" value="EID18477.1"/>
    <property type="molecule type" value="Genomic_DNA"/>
</dbReference>
<dbReference type="AlphaFoldDB" id="A0AAD2Y3P7"/>
<dbReference type="InterPro" id="IPR002797">
    <property type="entry name" value="Polysacc_synth"/>
</dbReference>
<evidence type="ECO:0000313" key="8">
    <source>
        <dbReference type="Proteomes" id="UP000005070"/>
    </source>
</evidence>
<dbReference type="PANTHER" id="PTHR30250:SF11">
    <property type="entry name" value="O-ANTIGEN TRANSPORTER-RELATED"/>
    <property type="match status" value="1"/>
</dbReference>
<protein>
    <submittedName>
        <fullName evidence="7">Polysaccharide biosynthesis protein</fullName>
    </submittedName>
</protein>
<feature type="transmembrane region" description="Helical" evidence="6">
    <location>
        <begin position="119"/>
        <end position="136"/>
    </location>
</feature>
<keyword evidence="2" id="KW-1003">Cell membrane</keyword>
<feature type="transmembrane region" description="Helical" evidence="6">
    <location>
        <begin position="157"/>
        <end position="174"/>
    </location>
</feature>
<organism evidence="7 8">
    <name type="scientific">Streptococcus constellatus subsp. constellatus SK53</name>
    <dbReference type="NCBI Taxonomy" id="1095730"/>
    <lineage>
        <taxon>Bacteria</taxon>
        <taxon>Bacillati</taxon>
        <taxon>Bacillota</taxon>
        <taxon>Bacilli</taxon>
        <taxon>Lactobacillales</taxon>
        <taxon>Streptococcaceae</taxon>
        <taxon>Streptococcus</taxon>
        <taxon>Streptococcus anginosus group</taxon>
    </lineage>
</organism>
<comment type="caution">
    <text evidence="7">The sequence shown here is derived from an EMBL/GenBank/DDBJ whole genome shotgun (WGS) entry which is preliminary data.</text>
</comment>
<feature type="transmembrane region" description="Helical" evidence="6">
    <location>
        <begin position="371"/>
        <end position="390"/>
    </location>
</feature>
<feature type="transmembrane region" description="Helical" evidence="6">
    <location>
        <begin position="396"/>
        <end position="421"/>
    </location>
</feature>
<accession>A0AAD2Y3P7</accession>
<keyword evidence="5 6" id="KW-0472">Membrane</keyword>
<keyword evidence="3 6" id="KW-0812">Transmembrane</keyword>
<feature type="transmembrane region" description="Helical" evidence="6">
    <location>
        <begin position="180"/>
        <end position="199"/>
    </location>
</feature>
<feature type="transmembrane region" description="Helical" evidence="6">
    <location>
        <begin position="339"/>
        <end position="359"/>
    </location>
</feature>
<gene>
    <name evidence="7" type="ORF">HMPREF1044_0662</name>
</gene>
<evidence type="ECO:0000256" key="2">
    <source>
        <dbReference type="ARBA" id="ARBA00022475"/>
    </source>
</evidence>
<reference evidence="7 8" key="1">
    <citation type="submission" date="2012-01" db="EMBL/GenBank/DDBJ databases">
        <authorList>
            <person name="Harkins D.M."/>
            <person name="Madupu R."/>
            <person name="Durkin A.S."/>
            <person name="Torralba M."/>
            <person name="Methe B."/>
            <person name="Sutton G.G."/>
            <person name="Nelson K.E."/>
        </authorList>
    </citation>
    <scope>NUCLEOTIDE SEQUENCE [LARGE SCALE GENOMIC DNA]</scope>
    <source>
        <strain evidence="7 8">SK53</strain>
    </source>
</reference>
<evidence type="ECO:0000256" key="3">
    <source>
        <dbReference type="ARBA" id="ARBA00022692"/>
    </source>
</evidence>
<comment type="subcellular location">
    <subcellularLocation>
        <location evidence="1">Cell membrane</location>
        <topology evidence="1">Multi-pass membrane protein</topology>
    </subcellularLocation>
</comment>
<evidence type="ECO:0000256" key="6">
    <source>
        <dbReference type="SAM" id="Phobius"/>
    </source>
</evidence>
<sequence length="431" mass="49066">MDKGLFILKESLIILKVVSPQKIFFWNILGSLSSAAVSVILLFLVTRTLSSESADLYSFAYAIANLLVIVAGFQVRDFQATDIKEKYSFDAYLTTRVLTNILMILILLGYLILNSSTHANFWIIFWVSFFRVSEALSDVFQGLFQQKERLDIAGQSLFFRNIISTITFAFLLLFSKNLLLSVVFQTLASFTVVLFFDFPKSKLFHRINIATVKLKDIYSILKDCLPLFINAFLLVSIYNQPKYALNDIFNKGLIEAGVQRDFSILFTPIFAMNLMIVFLRPMITQLAIFKEEKKISHFITYKNNLFKILWVTSVLICLAGAIAAIPVLNIVYGTKLNQYQISFFILLLGGIASTFSTVCDNILTVFRKHHYLVISFLAGYLVSIFSAEPLVSQYGIFGASLSFLISMIAWLSVSLIIYFMTNPYTFLRRKK</sequence>
<dbReference type="Proteomes" id="UP000005070">
    <property type="component" value="Unassembled WGS sequence"/>
</dbReference>
<keyword evidence="4 6" id="KW-1133">Transmembrane helix</keyword>
<feature type="transmembrane region" description="Helical" evidence="6">
    <location>
        <begin position="93"/>
        <end position="113"/>
    </location>
</feature>
<dbReference type="GO" id="GO:0005886">
    <property type="term" value="C:plasma membrane"/>
    <property type="evidence" value="ECO:0007669"/>
    <property type="project" value="UniProtKB-SubCell"/>
</dbReference>
<evidence type="ECO:0000313" key="7">
    <source>
        <dbReference type="EMBL" id="EID18477.1"/>
    </source>
</evidence>
<evidence type="ECO:0000256" key="1">
    <source>
        <dbReference type="ARBA" id="ARBA00004651"/>
    </source>
</evidence>
<feature type="transmembrane region" description="Helical" evidence="6">
    <location>
        <begin position="23"/>
        <end position="44"/>
    </location>
</feature>
<evidence type="ECO:0000256" key="5">
    <source>
        <dbReference type="ARBA" id="ARBA00023136"/>
    </source>
</evidence>
<feature type="transmembrane region" description="Helical" evidence="6">
    <location>
        <begin position="56"/>
        <end position="73"/>
    </location>
</feature>
<evidence type="ECO:0000256" key="4">
    <source>
        <dbReference type="ARBA" id="ARBA00022989"/>
    </source>
</evidence>
<name>A0AAD2Y3P7_STRCV</name>
<feature type="transmembrane region" description="Helical" evidence="6">
    <location>
        <begin position="262"/>
        <end position="283"/>
    </location>
</feature>
<dbReference type="PANTHER" id="PTHR30250">
    <property type="entry name" value="PST FAMILY PREDICTED COLANIC ACID TRANSPORTER"/>
    <property type="match status" value="1"/>
</dbReference>
<dbReference type="Pfam" id="PF01943">
    <property type="entry name" value="Polysacc_synt"/>
    <property type="match status" value="1"/>
</dbReference>